<dbReference type="SUPFAM" id="SSF55979">
    <property type="entry name" value="DNA clamp"/>
    <property type="match status" value="3"/>
</dbReference>
<dbReference type="PIRSF" id="PIRSF000804">
    <property type="entry name" value="DNA_pol_III_b"/>
    <property type="match status" value="1"/>
</dbReference>
<keyword evidence="4 10" id="KW-0963">Cytoplasm</keyword>
<dbReference type="GO" id="GO:0005737">
    <property type="term" value="C:cytoplasm"/>
    <property type="evidence" value="ECO:0007669"/>
    <property type="project" value="UniProtKB-SubCell"/>
</dbReference>
<dbReference type="Pfam" id="PF00712">
    <property type="entry name" value="DNA_pol3_beta"/>
    <property type="match status" value="1"/>
</dbReference>
<evidence type="ECO:0000256" key="9">
    <source>
        <dbReference type="ARBA" id="ARBA00023125"/>
    </source>
</evidence>
<evidence type="ECO:0000256" key="4">
    <source>
        <dbReference type="ARBA" id="ARBA00022490"/>
    </source>
</evidence>
<dbReference type="Pfam" id="PF02768">
    <property type="entry name" value="DNA_pol3_beta_3"/>
    <property type="match status" value="1"/>
</dbReference>
<dbReference type="PANTHER" id="PTHR30478">
    <property type="entry name" value="DNA POLYMERASE III SUBUNIT BETA"/>
    <property type="match status" value="1"/>
</dbReference>
<keyword evidence="6 10" id="KW-0548">Nucleotidyltransferase</keyword>
<comment type="subcellular location">
    <subcellularLocation>
        <location evidence="1 10">Cytoplasm</location>
    </subcellularLocation>
</comment>
<feature type="domain" description="DNA polymerase III beta sliding clamp N-terminal" evidence="11">
    <location>
        <begin position="6"/>
        <end position="121"/>
    </location>
</feature>
<dbReference type="CDD" id="cd00140">
    <property type="entry name" value="beta_clamp"/>
    <property type="match status" value="1"/>
</dbReference>
<dbReference type="InterPro" id="IPR001001">
    <property type="entry name" value="DNA_polIII_beta"/>
</dbReference>
<evidence type="ECO:0000313" key="14">
    <source>
        <dbReference type="EMBL" id="SPS04575.1"/>
    </source>
</evidence>
<evidence type="ECO:0000256" key="2">
    <source>
        <dbReference type="ARBA" id="ARBA00010752"/>
    </source>
</evidence>
<dbReference type="InterPro" id="IPR022634">
    <property type="entry name" value="DNA_polIII_beta_N"/>
</dbReference>
<dbReference type="GO" id="GO:0009360">
    <property type="term" value="C:DNA polymerase III complex"/>
    <property type="evidence" value="ECO:0007669"/>
    <property type="project" value="InterPro"/>
</dbReference>
<evidence type="ECO:0000256" key="10">
    <source>
        <dbReference type="PIRNR" id="PIRNR000804"/>
    </source>
</evidence>
<evidence type="ECO:0000256" key="1">
    <source>
        <dbReference type="ARBA" id="ARBA00004496"/>
    </source>
</evidence>
<keyword evidence="7 10" id="KW-0235">DNA replication</keyword>
<evidence type="ECO:0000256" key="8">
    <source>
        <dbReference type="ARBA" id="ARBA00022932"/>
    </source>
</evidence>
<dbReference type="SMART" id="SM00480">
    <property type="entry name" value="POL3Bc"/>
    <property type="match status" value="1"/>
</dbReference>
<dbReference type="Gene3D" id="3.70.10.10">
    <property type="match status" value="1"/>
</dbReference>
<dbReference type="EMBL" id="LS423452">
    <property type="protein sequence ID" value="SPS04575.1"/>
    <property type="molecule type" value="Genomic_DNA"/>
</dbReference>
<name>A0A2X0SI39_9PROT</name>
<reference evidence="14" key="1">
    <citation type="submission" date="2018-05" db="EMBL/GenBank/DDBJ databases">
        <authorList>
            <person name="Lanie J.A."/>
            <person name="Ng W.-L."/>
            <person name="Kazmierczak K.M."/>
            <person name="Andrzejewski T.M."/>
            <person name="Davidsen T.M."/>
            <person name="Wayne K.J."/>
            <person name="Tettelin H."/>
            <person name="Glass J.I."/>
            <person name="Rusch D."/>
            <person name="Podicherti R."/>
            <person name="Tsui H.-C.T."/>
            <person name="Winkler M.E."/>
        </authorList>
    </citation>
    <scope>NUCLEOTIDE SEQUENCE</scope>
    <source>
        <strain evidence="14">KNB</strain>
    </source>
</reference>
<feature type="domain" description="DNA polymerase III beta sliding clamp C-terminal" evidence="13">
    <location>
        <begin position="249"/>
        <end position="367"/>
    </location>
</feature>
<evidence type="ECO:0000259" key="12">
    <source>
        <dbReference type="Pfam" id="PF02767"/>
    </source>
</evidence>
<dbReference type="InterPro" id="IPR022637">
    <property type="entry name" value="DNA_polIII_beta_cen"/>
</dbReference>
<comment type="similarity">
    <text evidence="2 10">Belongs to the beta sliding clamp family.</text>
</comment>
<proteinExistence type="inferred from homology"/>
<dbReference type="GO" id="GO:0003677">
    <property type="term" value="F:DNA binding"/>
    <property type="evidence" value="ECO:0007669"/>
    <property type="project" value="UniProtKB-UniRule"/>
</dbReference>
<dbReference type="GO" id="GO:0006271">
    <property type="term" value="P:DNA strand elongation involved in DNA replication"/>
    <property type="evidence" value="ECO:0007669"/>
    <property type="project" value="TreeGrafter"/>
</dbReference>
<gene>
    <name evidence="14" type="primary">dnaN</name>
    <name evidence="14" type="ORF">NITFAB_0164</name>
</gene>
<dbReference type="AlphaFoldDB" id="A0A2X0SI39"/>
<comment type="subunit">
    <text evidence="10">Forms a ring-shaped head-to-tail homodimer around DNA.</text>
</comment>
<evidence type="ECO:0000259" key="11">
    <source>
        <dbReference type="Pfam" id="PF00712"/>
    </source>
</evidence>
<dbReference type="GO" id="GO:0003887">
    <property type="term" value="F:DNA-directed DNA polymerase activity"/>
    <property type="evidence" value="ECO:0007669"/>
    <property type="project" value="UniProtKB-UniRule"/>
</dbReference>
<dbReference type="GO" id="GO:0008408">
    <property type="term" value="F:3'-5' exonuclease activity"/>
    <property type="evidence" value="ECO:0007669"/>
    <property type="project" value="InterPro"/>
</dbReference>
<dbReference type="Pfam" id="PF02767">
    <property type="entry name" value="DNA_pol3_beta_2"/>
    <property type="match status" value="1"/>
</dbReference>
<evidence type="ECO:0000256" key="5">
    <source>
        <dbReference type="ARBA" id="ARBA00022679"/>
    </source>
</evidence>
<evidence type="ECO:0000256" key="7">
    <source>
        <dbReference type="ARBA" id="ARBA00022705"/>
    </source>
</evidence>
<keyword evidence="8 10" id="KW-0239">DNA-directed DNA polymerase</keyword>
<keyword evidence="9" id="KW-0238">DNA-binding</keyword>
<organism evidence="14">
    <name type="scientific">Candidatus Nitrotoga fabula</name>
    <dbReference type="NCBI Taxonomy" id="2182327"/>
    <lineage>
        <taxon>Bacteria</taxon>
        <taxon>Pseudomonadati</taxon>
        <taxon>Pseudomonadota</taxon>
        <taxon>Betaproteobacteria</taxon>
        <taxon>Nitrosomonadales</taxon>
        <taxon>Gallionellaceae</taxon>
        <taxon>Candidatus Nitrotoga</taxon>
    </lineage>
</organism>
<accession>A0A2X0SI39</accession>
<comment type="function">
    <text evidence="10">Confers DNA tethering and processivity to DNA polymerases and other proteins. Acts as a clamp, forming a ring around DNA (a reaction catalyzed by the clamp-loading complex) which diffuses in an ATP-independent manner freely and bidirectionally along dsDNA. Initially characterized for its ability to contact the catalytic subunit of DNA polymerase III (Pol III), a complex, multichain enzyme responsible for most of the replicative synthesis in bacteria; Pol III exhibits 3'-5' exonuclease proofreading activity. The beta chain is required for initiation of replication as well as for processivity of DNA replication.</text>
</comment>
<evidence type="ECO:0000259" key="13">
    <source>
        <dbReference type="Pfam" id="PF02768"/>
    </source>
</evidence>
<dbReference type="InterPro" id="IPR046938">
    <property type="entry name" value="DNA_clamp_sf"/>
</dbReference>
<evidence type="ECO:0000256" key="3">
    <source>
        <dbReference type="ARBA" id="ARBA00021035"/>
    </source>
</evidence>
<evidence type="ECO:0000256" key="6">
    <source>
        <dbReference type="ARBA" id="ARBA00022695"/>
    </source>
</evidence>
<dbReference type="Gene3D" id="3.10.150.10">
    <property type="entry name" value="DNA Polymerase III, subunit A, domain 2"/>
    <property type="match status" value="1"/>
</dbReference>
<protein>
    <recommendedName>
        <fullName evidence="3 10">Beta sliding clamp</fullName>
    </recommendedName>
</protein>
<dbReference type="PANTHER" id="PTHR30478:SF0">
    <property type="entry name" value="BETA SLIDING CLAMP"/>
    <property type="match status" value="1"/>
</dbReference>
<dbReference type="InterPro" id="IPR022635">
    <property type="entry name" value="DNA_polIII_beta_C"/>
</dbReference>
<sequence>MFIEKIEKEHLLNALQKIIGIVDRARPLPIISNVLIEKKGPDIRLITTDLEIQIETQIVDANQSGPNASITTGAKKLQEILRVLPEGSKTTFDIQENRLTIKANKSRFILQTLPAQDFPKVTEQLNQAVKIQIQQKTLKKLLSMIQYAMAQQDIRYYLNGILLAIEGNWLKLVATDGHRLAYVATQLDQEYSKHEVILPRKTIQELIRILSDTDEMMALELADSQVRMTFSGSVMISKVIDGKFPDYERVIPKYSNQVILNRTQLLQVLQRIAILSNEKIRGSRLVLTNQNLSISSNNNEQEEASEDMEIDYHGPELDIGFNVNYLMDGLSSLDTETIIFSFGDSSSSVLITIPEDEEFKYVVMPMRI</sequence>
<dbReference type="NCBIfam" id="TIGR00663">
    <property type="entry name" value="dnan"/>
    <property type="match status" value="1"/>
</dbReference>
<keyword evidence="5 10" id="KW-0808">Transferase</keyword>
<feature type="domain" description="DNA polymerase III beta sliding clamp central" evidence="12">
    <location>
        <begin position="132"/>
        <end position="246"/>
    </location>
</feature>